<evidence type="ECO:0000256" key="5">
    <source>
        <dbReference type="ARBA" id="ARBA00022842"/>
    </source>
</evidence>
<dbReference type="PROSITE" id="PS51462">
    <property type="entry name" value="NUDIX"/>
    <property type="match status" value="1"/>
</dbReference>
<keyword evidence="6" id="KW-0464">Manganese</keyword>
<dbReference type="CDD" id="cd03426">
    <property type="entry name" value="NUDIX_CoAse_Nudt7"/>
    <property type="match status" value="1"/>
</dbReference>
<keyword evidence="3" id="KW-0479">Metal-binding</keyword>
<dbReference type="InterPro" id="IPR000086">
    <property type="entry name" value="NUDIX_hydrolase_dom"/>
</dbReference>
<keyword evidence="9" id="KW-1185">Reference proteome</keyword>
<evidence type="ECO:0000313" key="9">
    <source>
        <dbReference type="Proteomes" id="UP000069940"/>
    </source>
</evidence>
<dbReference type="GeneID" id="109421968"/>
<keyword evidence="4" id="KW-0378">Hydrolase</keyword>
<dbReference type="InterPro" id="IPR045121">
    <property type="entry name" value="CoAse"/>
</dbReference>
<evidence type="ECO:0000259" key="7">
    <source>
        <dbReference type="PROSITE" id="PS51462"/>
    </source>
</evidence>
<accession>A0ABM1ZII8</accession>
<evidence type="ECO:0000256" key="2">
    <source>
        <dbReference type="ARBA" id="ARBA00001946"/>
    </source>
</evidence>
<proteinExistence type="predicted"/>
<dbReference type="SUPFAM" id="SSF55811">
    <property type="entry name" value="Nudix"/>
    <property type="match status" value="1"/>
</dbReference>
<sequence>MMTTTARITFLQQPLRHYCSTNPSSLANLLNPALLTDRSIQQKVIANFQALPRIRLNSKPPAKHAAVLIALCLVDGKVSFLYTQRSVKLTHFRGQVSFPGGIRDLTDADFEACATRETEEEVGIPRDRIQTWGCGNELVPNFGPAITPVVGTIRDYSATLLKPNLDEVQKVFTVPIKTFLAAGNRRHTQFKAGGYTVPVFLGGEEIVWGMTGIITHLFLSALLPKNVYDRRLPFVKQYRT</sequence>
<organism evidence="8 9">
    <name type="scientific">Aedes albopictus</name>
    <name type="common">Asian tiger mosquito</name>
    <name type="synonym">Stegomyia albopicta</name>
    <dbReference type="NCBI Taxonomy" id="7160"/>
    <lineage>
        <taxon>Eukaryota</taxon>
        <taxon>Metazoa</taxon>
        <taxon>Ecdysozoa</taxon>
        <taxon>Arthropoda</taxon>
        <taxon>Hexapoda</taxon>
        <taxon>Insecta</taxon>
        <taxon>Pterygota</taxon>
        <taxon>Neoptera</taxon>
        <taxon>Endopterygota</taxon>
        <taxon>Diptera</taxon>
        <taxon>Nematocera</taxon>
        <taxon>Culicoidea</taxon>
        <taxon>Culicidae</taxon>
        <taxon>Culicinae</taxon>
        <taxon>Aedini</taxon>
        <taxon>Aedes</taxon>
        <taxon>Stegomyia</taxon>
    </lineage>
</organism>
<reference evidence="9" key="1">
    <citation type="journal article" date="2015" name="Proc. Natl. Acad. Sci. U.S.A.">
        <title>Genome sequence of the Asian Tiger mosquito, Aedes albopictus, reveals insights into its biology, genetics, and evolution.</title>
        <authorList>
            <person name="Chen X.G."/>
            <person name="Jiang X."/>
            <person name="Gu J."/>
            <person name="Xu M."/>
            <person name="Wu Y."/>
            <person name="Deng Y."/>
            <person name="Zhang C."/>
            <person name="Bonizzoni M."/>
            <person name="Dermauw W."/>
            <person name="Vontas J."/>
            <person name="Armbruster P."/>
            <person name="Huang X."/>
            <person name="Yang Y."/>
            <person name="Zhang H."/>
            <person name="He W."/>
            <person name="Peng H."/>
            <person name="Liu Y."/>
            <person name="Wu K."/>
            <person name="Chen J."/>
            <person name="Lirakis M."/>
            <person name="Topalis P."/>
            <person name="Van Leeuwen T."/>
            <person name="Hall A.B."/>
            <person name="Jiang X."/>
            <person name="Thorpe C."/>
            <person name="Mueller R.L."/>
            <person name="Sun C."/>
            <person name="Waterhouse R.M."/>
            <person name="Yan G."/>
            <person name="Tu Z.J."/>
            <person name="Fang X."/>
            <person name="James A.A."/>
        </authorList>
    </citation>
    <scope>NUCLEOTIDE SEQUENCE [LARGE SCALE GENOMIC DNA]</scope>
    <source>
        <strain evidence="9">Foshan</strain>
    </source>
</reference>
<reference evidence="8" key="2">
    <citation type="submission" date="2025-05" db="UniProtKB">
        <authorList>
            <consortium name="EnsemblMetazoa"/>
        </authorList>
    </citation>
    <scope>IDENTIFICATION</scope>
    <source>
        <strain evidence="8">Foshan</strain>
    </source>
</reference>
<dbReference type="Pfam" id="PF00293">
    <property type="entry name" value="NUDIX"/>
    <property type="match status" value="1"/>
</dbReference>
<dbReference type="PANTHER" id="PTHR12992:SF11">
    <property type="entry name" value="MITOCHONDRIAL COENZYME A DIPHOSPHATASE NUDT8"/>
    <property type="match status" value="1"/>
</dbReference>
<feature type="domain" description="Nudix hydrolase" evidence="7">
    <location>
        <begin position="62"/>
        <end position="201"/>
    </location>
</feature>
<evidence type="ECO:0000256" key="6">
    <source>
        <dbReference type="ARBA" id="ARBA00023211"/>
    </source>
</evidence>
<dbReference type="Proteomes" id="UP000069940">
    <property type="component" value="Unassembled WGS sequence"/>
</dbReference>
<evidence type="ECO:0000313" key="8">
    <source>
        <dbReference type="EnsemblMetazoa" id="AALFPA23_018825.P27665"/>
    </source>
</evidence>
<dbReference type="Gene3D" id="3.90.79.10">
    <property type="entry name" value="Nucleoside Triphosphate Pyrophosphohydrolase"/>
    <property type="match status" value="1"/>
</dbReference>
<keyword evidence="5" id="KW-0460">Magnesium</keyword>
<evidence type="ECO:0000256" key="1">
    <source>
        <dbReference type="ARBA" id="ARBA00001936"/>
    </source>
</evidence>
<comment type="cofactor">
    <cofactor evidence="1">
        <name>Mn(2+)</name>
        <dbReference type="ChEBI" id="CHEBI:29035"/>
    </cofactor>
</comment>
<comment type="cofactor">
    <cofactor evidence="2">
        <name>Mg(2+)</name>
        <dbReference type="ChEBI" id="CHEBI:18420"/>
    </cofactor>
</comment>
<dbReference type="InterPro" id="IPR015797">
    <property type="entry name" value="NUDIX_hydrolase-like_dom_sf"/>
</dbReference>
<dbReference type="RefSeq" id="XP_019552150.3">
    <property type="nucleotide sequence ID" value="XM_019696605.3"/>
</dbReference>
<dbReference type="EnsemblMetazoa" id="AALFPA23_018825.R27665">
    <property type="protein sequence ID" value="AALFPA23_018825.P27665"/>
    <property type="gene ID" value="AALFPA23_018825"/>
</dbReference>
<protein>
    <recommendedName>
        <fullName evidence="7">Nudix hydrolase domain-containing protein</fullName>
    </recommendedName>
</protein>
<evidence type="ECO:0000256" key="3">
    <source>
        <dbReference type="ARBA" id="ARBA00022723"/>
    </source>
</evidence>
<evidence type="ECO:0000256" key="4">
    <source>
        <dbReference type="ARBA" id="ARBA00022801"/>
    </source>
</evidence>
<name>A0ABM1ZII8_AEDAL</name>
<dbReference type="PANTHER" id="PTHR12992">
    <property type="entry name" value="NUDIX HYDROLASE"/>
    <property type="match status" value="1"/>
</dbReference>